<organism evidence="4 5">
    <name type="scientific">Actinoplanes subglobosus</name>
    <dbReference type="NCBI Taxonomy" id="1547892"/>
    <lineage>
        <taxon>Bacteria</taxon>
        <taxon>Bacillati</taxon>
        <taxon>Actinomycetota</taxon>
        <taxon>Actinomycetes</taxon>
        <taxon>Micromonosporales</taxon>
        <taxon>Micromonosporaceae</taxon>
        <taxon>Actinoplanes</taxon>
    </lineage>
</organism>
<evidence type="ECO:0000313" key="4">
    <source>
        <dbReference type="EMBL" id="MFC4071392.1"/>
    </source>
</evidence>
<feature type="transmembrane region" description="Helical" evidence="2">
    <location>
        <begin position="223"/>
        <end position="240"/>
    </location>
</feature>
<feature type="transmembrane region" description="Helical" evidence="2">
    <location>
        <begin position="65"/>
        <end position="84"/>
    </location>
</feature>
<name>A0ABV8J460_9ACTN</name>
<dbReference type="InterPro" id="IPR037460">
    <property type="entry name" value="SEST-like"/>
</dbReference>
<feature type="region of interest" description="Disordered" evidence="1">
    <location>
        <begin position="341"/>
        <end position="365"/>
    </location>
</feature>
<keyword evidence="2" id="KW-1133">Transmembrane helix</keyword>
<feature type="transmembrane region" description="Helical" evidence="2">
    <location>
        <begin position="35"/>
        <end position="53"/>
    </location>
</feature>
<evidence type="ECO:0000256" key="1">
    <source>
        <dbReference type="SAM" id="MobiDB-lite"/>
    </source>
</evidence>
<keyword evidence="2" id="KW-0812">Transmembrane</keyword>
<feature type="transmembrane region" description="Helical" evidence="2">
    <location>
        <begin position="133"/>
        <end position="152"/>
    </location>
</feature>
<evidence type="ECO:0000313" key="5">
    <source>
        <dbReference type="Proteomes" id="UP001595867"/>
    </source>
</evidence>
<feature type="transmembrane region" description="Helical" evidence="2">
    <location>
        <begin position="247"/>
        <end position="264"/>
    </location>
</feature>
<feature type="transmembrane region" description="Helical" evidence="2">
    <location>
        <begin position="158"/>
        <end position="185"/>
    </location>
</feature>
<gene>
    <name evidence="4" type="ORF">ACFO0C_41205</name>
</gene>
<dbReference type="Gene3D" id="3.40.50.1110">
    <property type="entry name" value="SGNH hydrolase"/>
    <property type="match status" value="1"/>
</dbReference>
<keyword evidence="5" id="KW-1185">Reference proteome</keyword>
<sequence length="710" mass="76719">MTLVDDPYGPVRRTVAFVASMILLLGSARSGASEITMWVAFGVFVSIATIWIRGQYADSLDGRQWVVPWRAGVALAVMALAVLLVPAAEWFGTGFCGVGALVVLYLLAGSFLTHLRQSPSVPVWRLRVRTGRFGVGLTAAGVALVTAGVLLLASGLPILVGAVLLGLGVLLFLPVGLALAAEGALRSLCRRDRAAALLWGLGVGGAAVFALATWFAVDVSASPWLTPILVVLGLVVVALVSTTQADIVVVLAVVALMGVTPPQAPRSPETNPAGHRNVLVALGDSYLSGEGAQVYYQGTDDGGENECRRSPTAWPVMTVPDHFDAIQFLACSGARTRHIMTRTPEDPGAPEERVRSGMDPGPEPQYRSERYTQLDAYRAAQANPETSFRPMMVVLSIGGNDAGFSSIGEMCVAPGECQHKDHLWRETMPQLRRQLRVTYLEVARTFRNVPVVVVPYPDPIRVRPGGCSDVALSEKEQAFIHDYVVRTLNPAIADTAREYGFHYLTEMQDALVREGLELCSGTGGQPGINFIDLRSVHGFAHHRFNPAKWLHGSLHPNERGHAAMLRVFERWRDSRPPYLSARLPIPPAAGVERGRALHELNQASDGQVEEVAEKHSPPCDLLAATEDGCRQQAQTWAYKRIGSRLVDDLLFLLITAVVGGAWCVGVAFFGYRRRVWARRSGQPPVRGTKPAFPTARSGAGSYARRADTPS</sequence>
<dbReference type="PANTHER" id="PTHR37981:SF1">
    <property type="entry name" value="SGNH HYDROLASE-TYPE ESTERASE DOMAIN-CONTAINING PROTEIN"/>
    <property type="match status" value="1"/>
</dbReference>
<feature type="transmembrane region" description="Helical" evidence="2">
    <location>
        <begin position="649"/>
        <end position="671"/>
    </location>
</feature>
<dbReference type="SUPFAM" id="SSF52266">
    <property type="entry name" value="SGNH hydrolase"/>
    <property type="match status" value="1"/>
</dbReference>
<dbReference type="Pfam" id="PF13472">
    <property type="entry name" value="Lipase_GDSL_2"/>
    <property type="match status" value="1"/>
</dbReference>
<protein>
    <submittedName>
        <fullName evidence="4">GDSL-type esterase/lipase family protein</fullName>
    </submittedName>
</protein>
<dbReference type="EMBL" id="JBHSBL010000028">
    <property type="protein sequence ID" value="MFC4071392.1"/>
    <property type="molecule type" value="Genomic_DNA"/>
</dbReference>
<accession>A0ABV8J460</accession>
<dbReference type="PANTHER" id="PTHR37981">
    <property type="entry name" value="LIPASE 2"/>
    <property type="match status" value="1"/>
</dbReference>
<keyword evidence="2" id="KW-0472">Membrane</keyword>
<feature type="transmembrane region" description="Helical" evidence="2">
    <location>
        <begin position="90"/>
        <end position="112"/>
    </location>
</feature>
<dbReference type="InterPro" id="IPR036514">
    <property type="entry name" value="SGNH_hydro_sf"/>
</dbReference>
<dbReference type="RefSeq" id="WP_378072266.1">
    <property type="nucleotide sequence ID" value="NZ_JBHSBL010000028.1"/>
</dbReference>
<dbReference type="InterPro" id="IPR013830">
    <property type="entry name" value="SGNH_hydro"/>
</dbReference>
<feature type="region of interest" description="Disordered" evidence="1">
    <location>
        <begin position="680"/>
        <end position="710"/>
    </location>
</feature>
<feature type="domain" description="SGNH hydrolase-type esterase" evidence="3">
    <location>
        <begin position="281"/>
        <end position="563"/>
    </location>
</feature>
<reference evidence="5" key="1">
    <citation type="journal article" date="2019" name="Int. J. Syst. Evol. Microbiol.">
        <title>The Global Catalogue of Microorganisms (GCM) 10K type strain sequencing project: providing services to taxonomists for standard genome sequencing and annotation.</title>
        <authorList>
            <consortium name="The Broad Institute Genomics Platform"/>
            <consortium name="The Broad Institute Genome Sequencing Center for Infectious Disease"/>
            <person name="Wu L."/>
            <person name="Ma J."/>
        </authorList>
    </citation>
    <scope>NUCLEOTIDE SEQUENCE [LARGE SCALE GENOMIC DNA]</scope>
    <source>
        <strain evidence="5">TBRC 5832</strain>
    </source>
</reference>
<feature type="transmembrane region" description="Helical" evidence="2">
    <location>
        <begin position="197"/>
        <end position="217"/>
    </location>
</feature>
<dbReference type="Proteomes" id="UP001595867">
    <property type="component" value="Unassembled WGS sequence"/>
</dbReference>
<evidence type="ECO:0000256" key="2">
    <source>
        <dbReference type="SAM" id="Phobius"/>
    </source>
</evidence>
<evidence type="ECO:0000259" key="3">
    <source>
        <dbReference type="Pfam" id="PF13472"/>
    </source>
</evidence>
<comment type="caution">
    <text evidence="4">The sequence shown here is derived from an EMBL/GenBank/DDBJ whole genome shotgun (WGS) entry which is preliminary data.</text>
</comment>
<proteinExistence type="predicted"/>